<evidence type="ECO:0000313" key="4">
    <source>
        <dbReference type="Proteomes" id="UP001295794"/>
    </source>
</evidence>
<reference evidence="2" key="1">
    <citation type="submission" date="2023-11" db="EMBL/GenBank/DDBJ databases">
        <authorList>
            <person name="De Vega J J."/>
            <person name="De Vega J J."/>
        </authorList>
    </citation>
    <scope>NUCLEOTIDE SEQUENCE</scope>
</reference>
<evidence type="ECO:0000313" key="2">
    <source>
        <dbReference type="EMBL" id="CAK5276791.1"/>
    </source>
</evidence>
<dbReference type="AlphaFoldDB" id="A0AAD2K470"/>
<protein>
    <submittedName>
        <fullName evidence="2">Uncharacterized protein</fullName>
    </submittedName>
</protein>
<dbReference type="Proteomes" id="UP001295794">
    <property type="component" value="Unassembled WGS sequence"/>
</dbReference>
<gene>
    <name evidence="2" type="ORF">MYCIT1_LOCUS25341</name>
    <name evidence="3" type="ORF">MYCIT1_LOCUS25367</name>
</gene>
<keyword evidence="4" id="KW-1185">Reference proteome</keyword>
<organism evidence="2 4">
    <name type="scientific">Mycena citricolor</name>
    <dbReference type="NCBI Taxonomy" id="2018698"/>
    <lineage>
        <taxon>Eukaryota</taxon>
        <taxon>Fungi</taxon>
        <taxon>Dikarya</taxon>
        <taxon>Basidiomycota</taxon>
        <taxon>Agaricomycotina</taxon>
        <taxon>Agaricomycetes</taxon>
        <taxon>Agaricomycetidae</taxon>
        <taxon>Agaricales</taxon>
        <taxon>Marasmiineae</taxon>
        <taxon>Mycenaceae</taxon>
        <taxon>Mycena</taxon>
    </lineage>
</organism>
<feature type="compositionally biased region" description="Polar residues" evidence="1">
    <location>
        <begin position="267"/>
        <end position="280"/>
    </location>
</feature>
<evidence type="ECO:0000256" key="1">
    <source>
        <dbReference type="SAM" id="MobiDB-lite"/>
    </source>
</evidence>
<accession>A0AAD2K470</accession>
<proteinExistence type="predicted"/>
<comment type="caution">
    <text evidence="2">The sequence shown here is derived from an EMBL/GenBank/DDBJ whole genome shotgun (WGS) entry which is preliminary data.</text>
</comment>
<feature type="region of interest" description="Disordered" evidence="1">
    <location>
        <begin position="267"/>
        <end position="319"/>
    </location>
</feature>
<dbReference type="EMBL" id="CAVNYO010000412">
    <property type="protein sequence ID" value="CAK5276791.1"/>
    <property type="molecule type" value="Genomic_DNA"/>
</dbReference>
<evidence type="ECO:0000313" key="3">
    <source>
        <dbReference type="EMBL" id="CAK5276806.1"/>
    </source>
</evidence>
<name>A0AAD2K470_9AGAR</name>
<sequence length="544" mass="59493">MPNSSSSTHRLDGASNGHDADMLNLQMWREQLAQEVMNNGTSDIVGEGTSTSWATAPPFNNLHTAQDYFLSSGFADTAGNNASRGGSYQEPGIMLNEVDGRDASVTWPRGPATVPDVSAFDYRPSFGLAHSPSISCITSLTETSLAPRSGPTQNVHRNANLYRGENGYGQSRVANYPSYAHTNLEAMNPRSVAGPSAVSMRHPAPCFAPTLAYDHRQHSDTRLDHSINPGFPAVPPRPPHYASLSSGQFPSWDLSQLPQLHRMYQPMSSTDRQYPQNFDQPSMMAPSTRRASPHFADSPESDLQSAADTTPPPAAFTTLPAASSHRYDPWWGAEPSAAATLAPPRDWSYDRNASRSCVERRSARPFRPYHVAESSAAAEAHYTPAEHVQPVPLRAARKPKQLAPDQNPLNQIRCQMPRMGQMLTVSPSISDTTTDDMPSVSTAGTPQAPAFEECGEMIDAELVAKHLRKHVQADGPMCRWGGRCSHVVAASNLNGDFVRHVKNRHMKLLNLCGLCGEYLTRGQKERHGCAEVKRGFKMAKRETV</sequence>
<dbReference type="EMBL" id="CAVNYO010000413">
    <property type="protein sequence ID" value="CAK5276806.1"/>
    <property type="molecule type" value="Genomic_DNA"/>
</dbReference>